<dbReference type="InterPro" id="IPR025110">
    <property type="entry name" value="AMP-bd_C"/>
</dbReference>
<dbReference type="Pfam" id="PF13193">
    <property type="entry name" value="AMP-binding_C"/>
    <property type="match status" value="1"/>
</dbReference>
<dbReference type="PROSITE" id="PS00455">
    <property type="entry name" value="AMP_BINDING"/>
    <property type="match status" value="1"/>
</dbReference>
<dbReference type="PANTHER" id="PTHR43767:SF7">
    <property type="entry name" value="MEDIUM_LONG-CHAIN-FATTY-ACID--COA LIGASE FADD8"/>
    <property type="match status" value="1"/>
</dbReference>
<dbReference type="InterPro" id="IPR020845">
    <property type="entry name" value="AMP-binding_CS"/>
</dbReference>
<dbReference type="PANTHER" id="PTHR43767">
    <property type="entry name" value="LONG-CHAIN-FATTY-ACID--COA LIGASE"/>
    <property type="match status" value="1"/>
</dbReference>
<dbReference type="CDD" id="cd04433">
    <property type="entry name" value="AFD_class_I"/>
    <property type="match status" value="1"/>
</dbReference>
<dbReference type="Gene3D" id="3.40.50.12780">
    <property type="entry name" value="N-terminal domain of ligase-like"/>
    <property type="match status" value="1"/>
</dbReference>
<feature type="domain" description="AMP-dependent synthetase/ligase" evidence="1">
    <location>
        <begin position="11"/>
        <end position="97"/>
    </location>
</feature>
<name>A0ABU0ZAF0_9ACTN</name>
<feature type="domain" description="AMP-binding enzyme C-terminal" evidence="2">
    <location>
        <begin position="369"/>
        <end position="443"/>
    </location>
</feature>
<feature type="domain" description="AMP-dependent synthetase/ligase" evidence="1">
    <location>
        <begin position="114"/>
        <end position="318"/>
    </location>
</feature>
<evidence type="ECO:0000259" key="2">
    <source>
        <dbReference type="Pfam" id="PF13193"/>
    </source>
</evidence>
<proteinExistence type="predicted"/>
<dbReference type="Pfam" id="PF00501">
    <property type="entry name" value="AMP-binding"/>
    <property type="match status" value="2"/>
</dbReference>
<protein>
    <submittedName>
        <fullName evidence="3">Long-chain fatty acid--CoA ligase</fullName>
    </submittedName>
</protein>
<dbReference type="GO" id="GO:0016874">
    <property type="term" value="F:ligase activity"/>
    <property type="evidence" value="ECO:0007669"/>
    <property type="project" value="UniProtKB-KW"/>
</dbReference>
<comment type="caution">
    <text evidence="3">The sequence shown here is derived from an EMBL/GenBank/DDBJ whole genome shotgun (WGS) entry which is preliminary data.</text>
</comment>
<dbReference type="Gene3D" id="3.30.300.30">
    <property type="match status" value="1"/>
</dbReference>
<evidence type="ECO:0000313" key="3">
    <source>
        <dbReference type="EMBL" id="MDQ7904038.1"/>
    </source>
</evidence>
<accession>A0ABU0ZAF0</accession>
<gene>
    <name evidence="3" type="ORF">RB614_05815</name>
</gene>
<dbReference type="Proteomes" id="UP001230908">
    <property type="component" value="Unassembled WGS sequence"/>
</dbReference>
<dbReference type="RefSeq" id="WP_308711410.1">
    <property type="nucleotide sequence ID" value="NZ_JAVHUY010000004.1"/>
</dbReference>
<reference evidence="3 4" key="1">
    <citation type="submission" date="2023-08" db="EMBL/GenBank/DDBJ databases">
        <title>Phytohabitans sansha sp. nov., isolated from marine sediment.</title>
        <authorList>
            <person name="Zhao Y."/>
            <person name="Yi K."/>
        </authorList>
    </citation>
    <scope>NUCLEOTIDE SEQUENCE [LARGE SCALE GENOMIC DNA]</scope>
    <source>
        <strain evidence="3 4">ZYX-F-186</strain>
    </source>
</reference>
<dbReference type="InterPro" id="IPR042099">
    <property type="entry name" value="ANL_N_sf"/>
</dbReference>
<dbReference type="InterPro" id="IPR000873">
    <property type="entry name" value="AMP-dep_synth/lig_dom"/>
</dbReference>
<organism evidence="3 4">
    <name type="scientific">Phytohabitans maris</name>
    <dbReference type="NCBI Taxonomy" id="3071409"/>
    <lineage>
        <taxon>Bacteria</taxon>
        <taxon>Bacillati</taxon>
        <taxon>Actinomycetota</taxon>
        <taxon>Actinomycetes</taxon>
        <taxon>Micromonosporales</taxon>
        <taxon>Micromonosporaceae</taxon>
    </lineage>
</organism>
<dbReference type="EMBL" id="JAVHUY010000004">
    <property type="protein sequence ID" value="MDQ7904038.1"/>
    <property type="molecule type" value="Genomic_DNA"/>
</dbReference>
<sequence>MFPGPVLAALRAAPDRPAFEAGTRVVTRGELLALVGRCVSGLRAAGLGPGSGVGMALPSTPEAYAAHLAAHALGCRVAAMRPGWSPEQRDHARADVDVLVGEEELDRLAAGPEAPVPALARPDGVARLTYTSGSTGLPKACAHTYAAISLAYRPDTWAPALAGLMARFDRCLVAENLASPVMFTYLGRCLVVGGTVVLPDGLGLAEAVERTRPTATMMPPARLHQVLAEGADLSGLRAVVLGGSPASPGLLRAAVDRLGPVVWQGYGQGEAGVIAMLTPEDVAAGHEASVGRPLPAVRVEIRDGEVWVRSPHMMTGYWNDPERTAEVLRDGWLRTRDLGHLDGGGMLHLTGRARDVIMVNAEVCYAGAIERVLATHPAVAQAYVVGAPDPVTGEAIHAFVVPAGEHEPDRAALVDLVGRRLSANSVPRTVTVIREVPMSASGKPDKTALLHRTRSSSDA</sequence>
<dbReference type="InterPro" id="IPR050237">
    <property type="entry name" value="ATP-dep_AMP-bd_enzyme"/>
</dbReference>
<dbReference type="InterPro" id="IPR045851">
    <property type="entry name" value="AMP-bd_C_sf"/>
</dbReference>
<keyword evidence="4" id="KW-1185">Reference proteome</keyword>
<dbReference type="SUPFAM" id="SSF56801">
    <property type="entry name" value="Acetyl-CoA synthetase-like"/>
    <property type="match status" value="1"/>
</dbReference>
<evidence type="ECO:0000259" key="1">
    <source>
        <dbReference type="Pfam" id="PF00501"/>
    </source>
</evidence>
<keyword evidence="3" id="KW-0436">Ligase</keyword>
<evidence type="ECO:0000313" key="4">
    <source>
        <dbReference type="Proteomes" id="UP001230908"/>
    </source>
</evidence>